<name>A0A8H9H0Q2_9ACTN</name>
<organism evidence="1 2">
    <name type="scientific">Microbispora bryophytorum</name>
    <dbReference type="NCBI Taxonomy" id="1460882"/>
    <lineage>
        <taxon>Bacteria</taxon>
        <taxon>Bacillati</taxon>
        <taxon>Actinomycetota</taxon>
        <taxon>Actinomycetes</taxon>
        <taxon>Streptosporangiales</taxon>
        <taxon>Streptosporangiaceae</taxon>
        <taxon>Microbispora</taxon>
    </lineage>
</organism>
<dbReference type="Proteomes" id="UP000653480">
    <property type="component" value="Unassembled WGS sequence"/>
</dbReference>
<dbReference type="AlphaFoldDB" id="A0A8H9H0Q2"/>
<protein>
    <submittedName>
        <fullName evidence="1">Uncharacterized protein</fullName>
    </submittedName>
</protein>
<comment type="caution">
    <text evidence="1">The sequence shown here is derived from an EMBL/GenBank/DDBJ whole genome shotgun (WGS) entry which is preliminary data.</text>
</comment>
<accession>A0A8H9H0Q2</accession>
<dbReference type="EMBL" id="BMMN01000007">
    <property type="protein sequence ID" value="GGO17932.1"/>
    <property type="molecule type" value="Genomic_DNA"/>
</dbReference>
<proteinExistence type="predicted"/>
<sequence length="65" mass="6861">MCKAGQAGKGKEHVFSTGPGWVRSHNITAAACADALQGRDVKNGADMQEWKHGGLLQLDSAAILR</sequence>
<reference evidence="1" key="2">
    <citation type="submission" date="2020-09" db="EMBL/GenBank/DDBJ databases">
        <authorList>
            <person name="Sun Q."/>
            <person name="Zhou Y."/>
        </authorList>
    </citation>
    <scope>NUCLEOTIDE SEQUENCE</scope>
    <source>
        <strain evidence="1">CGMCC 4.7138</strain>
    </source>
</reference>
<evidence type="ECO:0000313" key="1">
    <source>
        <dbReference type="EMBL" id="GGO17932.1"/>
    </source>
</evidence>
<keyword evidence="2" id="KW-1185">Reference proteome</keyword>
<reference evidence="1" key="1">
    <citation type="journal article" date="2014" name="Int. J. Syst. Evol. Microbiol.">
        <title>Complete genome sequence of Corynebacterium casei LMG S-19264T (=DSM 44701T), isolated from a smear-ripened cheese.</title>
        <authorList>
            <consortium name="US DOE Joint Genome Institute (JGI-PGF)"/>
            <person name="Walter F."/>
            <person name="Albersmeier A."/>
            <person name="Kalinowski J."/>
            <person name="Ruckert C."/>
        </authorList>
    </citation>
    <scope>NUCLEOTIDE SEQUENCE</scope>
    <source>
        <strain evidence="1">CGMCC 4.7138</strain>
    </source>
</reference>
<gene>
    <name evidence="1" type="ORF">GCM10011574_42100</name>
</gene>
<evidence type="ECO:0000313" key="2">
    <source>
        <dbReference type="Proteomes" id="UP000653480"/>
    </source>
</evidence>